<dbReference type="Proteomes" id="UP000635606">
    <property type="component" value="Unassembled WGS sequence"/>
</dbReference>
<keyword evidence="3" id="KW-1185">Reference proteome</keyword>
<evidence type="ECO:0000313" key="3">
    <source>
        <dbReference type="Proteomes" id="UP000635606"/>
    </source>
</evidence>
<gene>
    <name evidence="2" type="ORF">Voc01_052870</name>
</gene>
<sequence>MEQTDFAADMLMLAPDAPVVTGILSTAFERVEAKISAGVVTTIDDARQRIRAGVQAGVHAKMADDHERAKKHGTARNDSPPVGPDGRVPLTARSHLECMPPDDRFKVMLEHRNRRALTGE</sequence>
<name>A0A8J3ZZK7_9ACTN</name>
<organism evidence="2 3">
    <name type="scientific">Virgisporangium ochraceum</name>
    <dbReference type="NCBI Taxonomy" id="65505"/>
    <lineage>
        <taxon>Bacteria</taxon>
        <taxon>Bacillati</taxon>
        <taxon>Actinomycetota</taxon>
        <taxon>Actinomycetes</taxon>
        <taxon>Micromonosporales</taxon>
        <taxon>Micromonosporaceae</taxon>
        <taxon>Virgisporangium</taxon>
    </lineage>
</organism>
<dbReference type="AlphaFoldDB" id="A0A8J3ZZK7"/>
<evidence type="ECO:0000313" key="2">
    <source>
        <dbReference type="EMBL" id="GIJ70370.1"/>
    </source>
</evidence>
<dbReference type="EMBL" id="BOPH01000079">
    <property type="protein sequence ID" value="GIJ70370.1"/>
    <property type="molecule type" value="Genomic_DNA"/>
</dbReference>
<accession>A0A8J3ZZK7</accession>
<evidence type="ECO:0000256" key="1">
    <source>
        <dbReference type="SAM" id="MobiDB-lite"/>
    </source>
</evidence>
<protein>
    <submittedName>
        <fullName evidence="2">Uncharacterized protein</fullName>
    </submittedName>
</protein>
<comment type="caution">
    <text evidence="2">The sequence shown here is derived from an EMBL/GenBank/DDBJ whole genome shotgun (WGS) entry which is preliminary data.</text>
</comment>
<reference evidence="2" key="1">
    <citation type="submission" date="2021-01" db="EMBL/GenBank/DDBJ databases">
        <title>Whole genome shotgun sequence of Virgisporangium ochraceum NBRC 16418.</title>
        <authorList>
            <person name="Komaki H."/>
            <person name="Tamura T."/>
        </authorList>
    </citation>
    <scope>NUCLEOTIDE SEQUENCE</scope>
    <source>
        <strain evidence="2">NBRC 16418</strain>
    </source>
</reference>
<proteinExistence type="predicted"/>
<feature type="region of interest" description="Disordered" evidence="1">
    <location>
        <begin position="55"/>
        <end position="94"/>
    </location>
</feature>